<dbReference type="GO" id="GO:0016829">
    <property type="term" value="F:lyase activity"/>
    <property type="evidence" value="ECO:0007669"/>
    <property type="project" value="UniProtKB-KW"/>
</dbReference>
<organism evidence="4 5">
    <name type="scientific">Aduncisulcus paluster</name>
    <dbReference type="NCBI Taxonomy" id="2918883"/>
    <lineage>
        <taxon>Eukaryota</taxon>
        <taxon>Metamonada</taxon>
        <taxon>Carpediemonas-like organisms</taxon>
        <taxon>Aduncisulcus</taxon>
    </lineage>
</organism>
<dbReference type="Pfam" id="PF14698">
    <property type="entry name" value="ASL_C2"/>
    <property type="match status" value="1"/>
</dbReference>
<dbReference type="PRINTS" id="PR00145">
    <property type="entry name" value="ARGSUCLYASE"/>
</dbReference>
<dbReference type="PRINTS" id="PR00149">
    <property type="entry name" value="FUMRATELYASE"/>
</dbReference>
<sequence>MTHLQHAQPINFGYHLLAYANMFKRDFERFESSYIRNNNCPLGSAALAGTPHNIDRFKTAELLGFNSPTPSALDTSSNRDFALEILFNISTTVMHISRLSEELILWSSYEFGFVKISDEYATTSSIMPQKKNPDVPELLRGKTGRVYGNLISLLTVMKGLPLAYNKDTQEDKESVFDSVQTCEISLDIVTAVMDTLIINVDKMEKACKVGHLSATDLADYLVQKANLPFRKAYYITKDVVATANKLNKDMSELTIEEIRSSNEEIKNIDNEILSYLDLRNSMNARTSFGGTSTQRTKEQISYFKDWL</sequence>
<dbReference type="PANTHER" id="PTHR43814">
    <property type="entry name" value="ARGININOSUCCINATE LYASE"/>
    <property type="match status" value="1"/>
</dbReference>
<accession>A0ABQ5KRJ2</accession>
<protein>
    <submittedName>
        <fullName evidence="4">Argininosuccinate lyase</fullName>
    </submittedName>
</protein>
<dbReference type="Gene3D" id="1.20.200.10">
    <property type="entry name" value="Fumarase/aspartase (Central domain)"/>
    <property type="match status" value="1"/>
</dbReference>
<dbReference type="InterPro" id="IPR029419">
    <property type="entry name" value="Arg_succ_lyase_C"/>
</dbReference>
<comment type="similarity">
    <text evidence="1">Belongs to the lyase 1 family. Argininosuccinate lyase subfamily.</text>
</comment>
<keyword evidence="5" id="KW-1185">Reference proteome</keyword>
<dbReference type="Proteomes" id="UP001057375">
    <property type="component" value="Unassembled WGS sequence"/>
</dbReference>
<keyword evidence="4" id="KW-0456">Lyase</keyword>
<proteinExistence type="inferred from homology"/>
<dbReference type="SUPFAM" id="SSF48557">
    <property type="entry name" value="L-aspartase-like"/>
    <property type="match status" value="1"/>
</dbReference>
<dbReference type="CDD" id="cd01359">
    <property type="entry name" value="Argininosuccinate_lyase"/>
    <property type="match status" value="1"/>
</dbReference>
<dbReference type="EMBL" id="BQXS01010338">
    <property type="protein sequence ID" value="GKT33595.1"/>
    <property type="molecule type" value="Genomic_DNA"/>
</dbReference>
<evidence type="ECO:0000256" key="1">
    <source>
        <dbReference type="ARBA" id="ARBA00010755"/>
    </source>
</evidence>
<comment type="caution">
    <text evidence="4">The sequence shown here is derived from an EMBL/GenBank/DDBJ whole genome shotgun (WGS) entry which is preliminary data.</text>
</comment>
<evidence type="ECO:0000259" key="2">
    <source>
        <dbReference type="Pfam" id="PF00206"/>
    </source>
</evidence>
<evidence type="ECO:0000259" key="3">
    <source>
        <dbReference type="Pfam" id="PF14698"/>
    </source>
</evidence>
<dbReference type="InterPro" id="IPR009049">
    <property type="entry name" value="Argininosuccinate_lyase"/>
</dbReference>
<dbReference type="PANTHER" id="PTHR43814:SF1">
    <property type="entry name" value="ARGININOSUCCINATE LYASE"/>
    <property type="match status" value="1"/>
</dbReference>
<reference evidence="4" key="1">
    <citation type="submission" date="2022-03" db="EMBL/GenBank/DDBJ databases">
        <title>Draft genome sequence of Aduncisulcus paluster, a free-living microaerophilic Fornicata.</title>
        <authorList>
            <person name="Yuyama I."/>
            <person name="Kume K."/>
            <person name="Tamura T."/>
            <person name="Inagaki Y."/>
            <person name="Hashimoto T."/>
        </authorList>
    </citation>
    <scope>NUCLEOTIDE SEQUENCE</scope>
    <source>
        <strain evidence="4">NY0171</strain>
    </source>
</reference>
<gene>
    <name evidence="4" type="ORF">ADUPG1_007446</name>
</gene>
<dbReference type="Gene3D" id="1.10.40.30">
    <property type="entry name" value="Fumarase/aspartase (C-terminal domain)"/>
    <property type="match status" value="1"/>
</dbReference>
<feature type="domain" description="Fumarate lyase N-terminal" evidence="2">
    <location>
        <begin position="2"/>
        <end position="148"/>
    </location>
</feature>
<dbReference type="InterPro" id="IPR000362">
    <property type="entry name" value="Fumarate_lyase_fam"/>
</dbReference>
<dbReference type="NCBIfam" id="TIGR00838">
    <property type="entry name" value="argH"/>
    <property type="match status" value="1"/>
</dbReference>
<dbReference type="InterPro" id="IPR008948">
    <property type="entry name" value="L-Aspartase-like"/>
</dbReference>
<name>A0ABQ5KRJ2_9EUKA</name>
<dbReference type="InterPro" id="IPR022761">
    <property type="entry name" value="Fumarate_lyase_N"/>
</dbReference>
<evidence type="ECO:0000313" key="4">
    <source>
        <dbReference type="EMBL" id="GKT33595.1"/>
    </source>
</evidence>
<evidence type="ECO:0000313" key="5">
    <source>
        <dbReference type="Proteomes" id="UP001057375"/>
    </source>
</evidence>
<feature type="domain" description="Argininosuccinate lyase C-terminal" evidence="3">
    <location>
        <begin position="212"/>
        <end position="283"/>
    </location>
</feature>
<dbReference type="Pfam" id="PF00206">
    <property type="entry name" value="Lyase_1"/>
    <property type="match status" value="1"/>
</dbReference>